<dbReference type="AlphaFoldDB" id="A0A8C5JRC7"/>
<keyword evidence="13" id="KW-1015">Disulfide bond</keyword>
<evidence type="ECO:0000256" key="13">
    <source>
        <dbReference type="ARBA" id="ARBA00023157"/>
    </source>
</evidence>
<keyword evidence="12" id="KW-0564">Palmitate</keyword>
<sequence length="401" mass="43956">MGGAAGHGRAQAARAVPQERATSRRRVPGSGGMGTVRDGGGVARGFLALLLVALLVIETQCKNDTEPLITSNGRIISKREAYCQEDEYNLDNQCCKKCRRGFVKNVSCPTDVTKHCAPCQKGKEFMDHPNDLDKCRRCKWCDRHFGVEFVKNCTPEEDAQCACAKNHFCDSTGCDACLPCTICESGVIEEQCTAASDTVCGTKDPATPGLIIAGVVLLLILLIIAGAIFWYKRRKQKDLKINHPGNGVYEEEHVDIPLIVEDVDLSRYIPGIVAEMTLTEVKTFVRHHNVSEPAIDQSIQDFPGDTSEQKIRLFRVWYQSNGMKGAYKTLIRSLRELKMCAVADKIEKKLKAAISSSQEGGQSCNPDTEQSSQEGGNSHSESAELSKASTASLEETLHRVT</sequence>
<keyword evidence="14" id="KW-0325">Glycoprotein</keyword>
<keyword evidence="11 21" id="KW-0472">Membrane</keyword>
<evidence type="ECO:0000256" key="11">
    <source>
        <dbReference type="ARBA" id="ARBA00023136"/>
    </source>
</evidence>
<dbReference type="GO" id="GO:0097192">
    <property type="term" value="P:extrinsic apoptotic signaling pathway in absence of ligand"/>
    <property type="evidence" value="ECO:0007669"/>
    <property type="project" value="TreeGrafter"/>
</dbReference>
<dbReference type="InterPro" id="IPR000488">
    <property type="entry name" value="Death_dom"/>
</dbReference>
<evidence type="ECO:0000256" key="6">
    <source>
        <dbReference type="ARBA" id="ARBA00022703"/>
    </source>
</evidence>
<evidence type="ECO:0000256" key="19">
    <source>
        <dbReference type="PROSITE-ProRule" id="PRU00206"/>
    </source>
</evidence>
<dbReference type="InterPro" id="IPR011029">
    <property type="entry name" value="DEATH-like_dom_sf"/>
</dbReference>
<keyword evidence="6" id="KW-0053">Apoptosis</keyword>
<evidence type="ECO:0000256" key="2">
    <source>
        <dbReference type="ARBA" id="ARBA00004285"/>
    </source>
</evidence>
<dbReference type="GO" id="GO:0045121">
    <property type="term" value="C:membrane raft"/>
    <property type="evidence" value="ECO:0007669"/>
    <property type="project" value="UniProtKB-SubCell"/>
</dbReference>
<reference evidence="24" key="1">
    <citation type="submission" date="2025-08" db="UniProtKB">
        <authorList>
            <consortium name="Ensembl"/>
        </authorList>
    </citation>
    <scope>IDENTIFICATION</scope>
</reference>
<evidence type="ECO:0000313" key="24">
    <source>
        <dbReference type="Ensembl" id="ENSJHYP00000024130.1"/>
    </source>
</evidence>
<evidence type="ECO:0000256" key="12">
    <source>
        <dbReference type="ARBA" id="ARBA00023139"/>
    </source>
</evidence>
<evidence type="ECO:0000256" key="7">
    <source>
        <dbReference type="ARBA" id="ARBA00022729"/>
    </source>
</evidence>
<dbReference type="Ensembl" id="ENSJHYT00000029083.1">
    <property type="protein sequence ID" value="ENSJHYP00000024130.1"/>
    <property type="gene ID" value="ENSJHYG00000018127.1"/>
</dbReference>
<evidence type="ECO:0000256" key="17">
    <source>
        <dbReference type="ARBA" id="ARBA00032338"/>
    </source>
</evidence>
<feature type="domain" description="TNFR-Cys" evidence="23">
    <location>
        <begin position="118"/>
        <end position="161"/>
    </location>
</feature>
<evidence type="ECO:0000259" key="23">
    <source>
        <dbReference type="PROSITE" id="PS50050"/>
    </source>
</evidence>
<feature type="domain" description="Death" evidence="22">
    <location>
        <begin position="266"/>
        <end position="350"/>
    </location>
</feature>
<evidence type="ECO:0000259" key="22">
    <source>
        <dbReference type="PROSITE" id="PS50017"/>
    </source>
</evidence>
<feature type="domain" description="TNFR-Cys" evidence="23">
    <location>
        <begin position="162"/>
        <end position="200"/>
    </location>
</feature>
<dbReference type="Pfam" id="PF00531">
    <property type="entry name" value="Death"/>
    <property type="match status" value="1"/>
</dbReference>
<dbReference type="Pfam" id="PF00020">
    <property type="entry name" value="TNFR_c6"/>
    <property type="match status" value="2"/>
</dbReference>
<dbReference type="GO" id="GO:0097527">
    <property type="term" value="P:necroptotic signaling pathway"/>
    <property type="evidence" value="ECO:0007669"/>
    <property type="project" value="TreeGrafter"/>
</dbReference>
<evidence type="ECO:0000256" key="15">
    <source>
        <dbReference type="ARBA" id="ARBA00023288"/>
    </source>
</evidence>
<dbReference type="GO" id="GO:0031265">
    <property type="term" value="C:CD95 death-inducing signaling complex"/>
    <property type="evidence" value="ECO:0007669"/>
    <property type="project" value="TreeGrafter"/>
</dbReference>
<keyword evidence="9" id="KW-0112">Calmodulin-binding</keyword>
<feature type="compositionally biased region" description="Polar residues" evidence="20">
    <location>
        <begin position="354"/>
        <end position="380"/>
    </location>
</feature>
<dbReference type="SMART" id="SM00208">
    <property type="entry name" value="TNFR"/>
    <property type="match status" value="3"/>
</dbReference>
<evidence type="ECO:0000256" key="1">
    <source>
        <dbReference type="ARBA" id="ARBA00004251"/>
    </source>
</evidence>
<dbReference type="PRINTS" id="PR01680">
    <property type="entry name" value="TNFACTORR6"/>
</dbReference>
<dbReference type="Proteomes" id="UP000694408">
    <property type="component" value="Unplaced"/>
</dbReference>
<accession>A0A8C5JRC7</accession>
<keyword evidence="10 21" id="KW-1133">Transmembrane helix</keyword>
<keyword evidence="7" id="KW-0732">Signal</keyword>
<dbReference type="GO" id="GO:0006955">
    <property type="term" value="P:immune response"/>
    <property type="evidence" value="ECO:0007669"/>
    <property type="project" value="InterPro"/>
</dbReference>
<keyword evidence="5 21" id="KW-0812">Transmembrane</keyword>
<dbReference type="PROSITE" id="PS50017">
    <property type="entry name" value="DEATH_DOMAIN"/>
    <property type="match status" value="1"/>
</dbReference>
<keyword evidence="4" id="KW-1003">Cell membrane</keyword>
<dbReference type="PANTHER" id="PTHR46874">
    <property type="entry name" value="TUMOR NECROSIS FACTOR RECEPTOR SUPERFAMILY MEMBER 6"/>
    <property type="match status" value="1"/>
</dbReference>
<feature type="repeat" description="TNFR-Cys" evidence="19">
    <location>
        <begin position="162"/>
        <end position="200"/>
    </location>
</feature>
<evidence type="ECO:0000256" key="3">
    <source>
        <dbReference type="ARBA" id="ARBA00015761"/>
    </source>
</evidence>
<keyword evidence="25" id="KW-1185">Reference proteome</keyword>
<evidence type="ECO:0000256" key="20">
    <source>
        <dbReference type="SAM" id="MobiDB-lite"/>
    </source>
</evidence>
<dbReference type="GO" id="GO:0006924">
    <property type="term" value="P:activation-induced cell death of T cells"/>
    <property type="evidence" value="ECO:0007669"/>
    <property type="project" value="TreeGrafter"/>
</dbReference>
<name>A0A8C5JRC7_JUNHY</name>
<dbReference type="OMA" id="RDTKCRC"/>
<evidence type="ECO:0000256" key="10">
    <source>
        <dbReference type="ARBA" id="ARBA00022989"/>
    </source>
</evidence>
<keyword evidence="8" id="KW-0677">Repeat</keyword>
<dbReference type="GO" id="GO:0097049">
    <property type="term" value="P:motor neuron apoptotic process"/>
    <property type="evidence" value="ECO:0007669"/>
    <property type="project" value="TreeGrafter"/>
</dbReference>
<evidence type="ECO:0000256" key="9">
    <source>
        <dbReference type="ARBA" id="ARBA00022860"/>
    </source>
</evidence>
<organism evidence="24 25">
    <name type="scientific">Junco hyemalis</name>
    <name type="common">Dark-eyed junco</name>
    <dbReference type="NCBI Taxonomy" id="40217"/>
    <lineage>
        <taxon>Eukaryota</taxon>
        <taxon>Metazoa</taxon>
        <taxon>Chordata</taxon>
        <taxon>Craniata</taxon>
        <taxon>Vertebrata</taxon>
        <taxon>Euteleostomi</taxon>
        <taxon>Archelosauria</taxon>
        <taxon>Archosauria</taxon>
        <taxon>Dinosauria</taxon>
        <taxon>Saurischia</taxon>
        <taxon>Theropoda</taxon>
        <taxon>Coelurosauria</taxon>
        <taxon>Aves</taxon>
        <taxon>Neognathae</taxon>
        <taxon>Neoaves</taxon>
        <taxon>Telluraves</taxon>
        <taxon>Australaves</taxon>
        <taxon>Passeriformes</taxon>
        <taxon>Passerellidae</taxon>
        <taxon>Junco</taxon>
    </lineage>
</organism>
<reference evidence="24" key="2">
    <citation type="submission" date="2025-09" db="UniProtKB">
        <authorList>
            <consortium name="Ensembl"/>
        </authorList>
    </citation>
    <scope>IDENTIFICATION</scope>
</reference>
<comment type="caution">
    <text evidence="19">Lacks conserved residue(s) required for the propagation of feature annotation.</text>
</comment>
<proteinExistence type="predicted"/>
<dbReference type="PROSITE" id="PS50050">
    <property type="entry name" value="TNFR_NGFR_2"/>
    <property type="match status" value="2"/>
</dbReference>
<evidence type="ECO:0000256" key="5">
    <source>
        <dbReference type="ARBA" id="ARBA00022692"/>
    </source>
</evidence>
<evidence type="ECO:0000256" key="18">
    <source>
        <dbReference type="ARBA" id="ARBA00032502"/>
    </source>
</evidence>
<evidence type="ECO:0000256" key="4">
    <source>
        <dbReference type="ARBA" id="ARBA00022475"/>
    </source>
</evidence>
<feature type="region of interest" description="Disordered" evidence="20">
    <location>
        <begin position="354"/>
        <end position="401"/>
    </location>
</feature>
<dbReference type="CDD" id="cd08316">
    <property type="entry name" value="Death_FAS_TNFRSF6"/>
    <property type="match status" value="1"/>
</dbReference>
<dbReference type="GO" id="GO:0043066">
    <property type="term" value="P:negative regulation of apoptotic process"/>
    <property type="evidence" value="ECO:0007669"/>
    <property type="project" value="TreeGrafter"/>
</dbReference>
<feature type="repeat" description="TNFR-Cys" evidence="19">
    <location>
        <begin position="118"/>
        <end position="161"/>
    </location>
</feature>
<dbReference type="SUPFAM" id="SSF47986">
    <property type="entry name" value="DEATH domain"/>
    <property type="match status" value="1"/>
</dbReference>
<evidence type="ECO:0000256" key="8">
    <source>
        <dbReference type="ARBA" id="ARBA00022737"/>
    </source>
</evidence>
<evidence type="ECO:0000256" key="14">
    <source>
        <dbReference type="ARBA" id="ARBA00023180"/>
    </source>
</evidence>
<evidence type="ECO:0000256" key="21">
    <source>
        <dbReference type="SAM" id="Phobius"/>
    </source>
</evidence>
<dbReference type="InterPro" id="IPR001368">
    <property type="entry name" value="TNFR/NGFR_Cys_rich_reg"/>
</dbReference>
<dbReference type="Gene3D" id="1.10.533.10">
    <property type="entry name" value="Death Domain, Fas"/>
    <property type="match status" value="1"/>
</dbReference>
<comment type="subcellular location">
    <subcellularLocation>
        <location evidence="1">Cell membrane</location>
        <topology evidence="1">Single-pass type I membrane protein</topology>
    </subcellularLocation>
    <subcellularLocation>
        <location evidence="2">Membrane raft</location>
    </subcellularLocation>
</comment>
<dbReference type="GO" id="GO:0005031">
    <property type="term" value="F:tumor necrosis factor receptor activity"/>
    <property type="evidence" value="ECO:0007669"/>
    <property type="project" value="TreeGrafter"/>
</dbReference>
<dbReference type="PANTHER" id="PTHR46874:SF1">
    <property type="entry name" value="TUMOR NECROSIS FACTOR RECEPTOR SUPERFAMILY MEMBER 6"/>
    <property type="match status" value="1"/>
</dbReference>
<dbReference type="GO" id="GO:0009897">
    <property type="term" value="C:external side of plasma membrane"/>
    <property type="evidence" value="ECO:0007669"/>
    <property type="project" value="TreeGrafter"/>
</dbReference>
<feature type="transmembrane region" description="Helical" evidence="21">
    <location>
        <begin position="210"/>
        <end position="231"/>
    </location>
</feature>
<dbReference type="Gene3D" id="2.10.50.10">
    <property type="entry name" value="Tumor Necrosis Factor Receptor, subunit A, domain 2"/>
    <property type="match status" value="2"/>
</dbReference>
<keyword evidence="15" id="KW-0449">Lipoprotein</keyword>
<protein>
    <recommendedName>
        <fullName evidence="3">Tumor necrosis factor receptor superfamily member 6</fullName>
    </recommendedName>
    <alternativeName>
        <fullName evidence="17">Apo-1 antigen</fullName>
    </alternativeName>
    <alternativeName>
        <fullName evidence="18">Apoptosis-mediating surface antigen FAS</fullName>
    </alternativeName>
    <alternativeName>
        <fullName evidence="16">FASLG receptor</fullName>
    </alternativeName>
</protein>
<feature type="region of interest" description="Disordered" evidence="20">
    <location>
        <begin position="1"/>
        <end position="35"/>
    </location>
</feature>
<dbReference type="GO" id="GO:0032872">
    <property type="term" value="P:regulation of stress-activated MAPK cascade"/>
    <property type="evidence" value="ECO:0007669"/>
    <property type="project" value="TreeGrafter"/>
</dbReference>
<dbReference type="InterPro" id="IPR033998">
    <property type="entry name" value="TNFRSF6_death"/>
</dbReference>
<dbReference type="SMART" id="SM00005">
    <property type="entry name" value="DEATH"/>
    <property type="match status" value="1"/>
</dbReference>
<dbReference type="InterPro" id="IPR008063">
    <property type="entry name" value="Fas_rcpt"/>
</dbReference>
<dbReference type="GO" id="GO:0005516">
    <property type="term" value="F:calmodulin binding"/>
    <property type="evidence" value="ECO:0007669"/>
    <property type="project" value="UniProtKB-KW"/>
</dbReference>
<dbReference type="SUPFAM" id="SSF57586">
    <property type="entry name" value="TNF receptor-like"/>
    <property type="match status" value="2"/>
</dbReference>
<evidence type="ECO:0000313" key="25">
    <source>
        <dbReference type="Proteomes" id="UP000694408"/>
    </source>
</evidence>
<evidence type="ECO:0000256" key="16">
    <source>
        <dbReference type="ARBA" id="ARBA00030181"/>
    </source>
</evidence>